<proteinExistence type="predicted"/>
<reference evidence="2" key="1">
    <citation type="submission" date="2021-08" db="EMBL/GenBank/DDBJ databases">
        <authorList>
            <person name="Misof B."/>
            <person name="Oliver O."/>
            <person name="Podsiadlowski L."/>
            <person name="Donath A."/>
            <person name="Peters R."/>
            <person name="Mayer C."/>
            <person name="Rust J."/>
            <person name="Gunkel S."/>
            <person name="Lesny P."/>
            <person name="Martin S."/>
            <person name="Oeyen J.P."/>
            <person name="Petersen M."/>
            <person name="Panagiotis P."/>
            <person name="Wilbrandt J."/>
            <person name="Tanja T."/>
        </authorList>
    </citation>
    <scope>NUCLEOTIDE SEQUENCE</scope>
    <source>
        <strain evidence="2">GBR_01_08_01A</strain>
        <tissue evidence="2">Thorax + abdomen</tissue>
    </source>
</reference>
<dbReference type="EMBL" id="JAIFRP010000186">
    <property type="protein sequence ID" value="KAK2578720.1"/>
    <property type="molecule type" value="Genomic_DNA"/>
</dbReference>
<accession>A0AAD9VM08</accession>
<gene>
    <name evidence="2" type="ORF">KPH14_007796</name>
</gene>
<name>A0AAD9VM08_9HYME</name>
<organism evidence="2 3">
    <name type="scientific">Odynerus spinipes</name>
    <dbReference type="NCBI Taxonomy" id="1348599"/>
    <lineage>
        <taxon>Eukaryota</taxon>
        <taxon>Metazoa</taxon>
        <taxon>Ecdysozoa</taxon>
        <taxon>Arthropoda</taxon>
        <taxon>Hexapoda</taxon>
        <taxon>Insecta</taxon>
        <taxon>Pterygota</taxon>
        <taxon>Neoptera</taxon>
        <taxon>Endopterygota</taxon>
        <taxon>Hymenoptera</taxon>
        <taxon>Apocrita</taxon>
        <taxon>Aculeata</taxon>
        <taxon>Vespoidea</taxon>
        <taxon>Vespidae</taxon>
        <taxon>Eumeninae</taxon>
        <taxon>Odynerus</taxon>
    </lineage>
</organism>
<dbReference type="Proteomes" id="UP001258017">
    <property type="component" value="Unassembled WGS sequence"/>
</dbReference>
<protein>
    <submittedName>
        <fullName evidence="2">Uncharacterized protein</fullName>
    </submittedName>
</protein>
<dbReference type="AlphaFoldDB" id="A0AAD9VM08"/>
<reference evidence="2" key="2">
    <citation type="journal article" date="2023" name="Commun. Biol.">
        <title>Intrasexual cuticular hydrocarbon dimorphism in a wasp sheds light on hydrocarbon biosynthesis genes in Hymenoptera.</title>
        <authorList>
            <person name="Moris V.C."/>
            <person name="Podsiadlowski L."/>
            <person name="Martin S."/>
            <person name="Oeyen J.P."/>
            <person name="Donath A."/>
            <person name="Petersen M."/>
            <person name="Wilbrandt J."/>
            <person name="Misof B."/>
            <person name="Liedtke D."/>
            <person name="Thamm M."/>
            <person name="Scheiner R."/>
            <person name="Schmitt T."/>
            <person name="Niehuis O."/>
        </authorList>
    </citation>
    <scope>NUCLEOTIDE SEQUENCE</scope>
    <source>
        <strain evidence="2">GBR_01_08_01A</strain>
    </source>
</reference>
<feature type="compositionally biased region" description="Acidic residues" evidence="1">
    <location>
        <begin position="31"/>
        <end position="47"/>
    </location>
</feature>
<sequence length="74" mass="8397">MASTKEFSVEDEEICGEIYADKLSDVRSDNESENYDEESDISSDDSEIVAPRKKIVRRLLSSEREFESSDLNTG</sequence>
<evidence type="ECO:0000256" key="1">
    <source>
        <dbReference type="SAM" id="MobiDB-lite"/>
    </source>
</evidence>
<evidence type="ECO:0000313" key="3">
    <source>
        <dbReference type="Proteomes" id="UP001258017"/>
    </source>
</evidence>
<evidence type="ECO:0000313" key="2">
    <source>
        <dbReference type="EMBL" id="KAK2578720.1"/>
    </source>
</evidence>
<keyword evidence="3" id="KW-1185">Reference proteome</keyword>
<feature type="region of interest" description="Disordered" evidence="1">
    <location>
        <begin position="23"/>
        <end position="47"/>
    </location>
</feature>
<comment type="caution">
    <text evidence="2">The sequence shown here is derived from an EMBL/GenBank/DDBJ whole genome shotgun (WGS) entry which is preliminary data.</text>
</comment>